<evidence type="ECO:0000256" key="2">
    <source>
        <dbReference type="ARBA" id="ARBA00022692"/>
    </source>
</evidence>
<dbReference type="InterPro" id="IPR023352">
    <property type="entry name" value="MAPEG-like_dom_sf"/>
</dbReference>
<reference evidence="7" key="1">
    <citation type="journal article" date="2019" name="Int. J. Syst. Evol. Microbiol.">
        <title>The Global Catalogue of Microorganisms (GCM) 10K type strain sequencing project: providing services to taxonomists for standard genome sequencing and annotation.</title>
        <authorList>
            <consortium name="The Broad Institute Genomics Platform"/>
            <consortium name="The Broad Institute Genome Sequencing Center for Infectious Disease"/>
            <person name="Wu L."/>
            <person name="Ma J."/>
        </authorList>
    </citation>
    <scope>NUCLEOTIDE SEQUENCE [LARGE SCALE GENOMIC DNA]</scope>
    <source>
        <strain evidence="7">IBRC 10765</strain>
    </source>
</reference>
<feature type="transmembrane region" description="Helical" evidence="5">
    <location>
        <begin position="110"/>
        <end position="131"/>
    </location>
</feature>
<evidence type="ECO:0000256" key="5">
    <source>
        <dbReference type="SAM" id="Phobius"/>
    </source>
</evidence>
<feature type="transmembrane region" description="Helical" evidence="5">
    <location>
        <begin position="6"/>
        <end position="24"/>
    </location>
</feature>
<feature type="transmembrane region" description="Helical" evidence="5">
    <location>
        <begin position="63"/>
        <end position="90"/>
    </location>
</feature>
<dbReference type="SUPFAM" id="SSF161084">
    <property type="entry name" value="MAPEG domain-like"/>
    <property type="match status" value="1"/>
</dbReference>
<evidence type="ECO:0000256" key="4">
    <source>
        <dbReference type="ARBA" id="ARBA00023136"/>
    </source>
</evidence>
<proteinExistence type="predicted"/>
<keyword evidence="2 5" id="KW-0812">Transmembrane</keyword>
<sequence>MIYPLLAMVAFTFVLLFAGFAMRFRAVMKGEVSIGYFRLVSGEAPKYLQQATRHYSNLFEMPVLFYVAALICVLYPIEGAWITGLGWLYVAGRAGHAAVHLTYNNVVHRMLVFHFSNVVLIALWVMVGLALTR</sequence>
<keyword evidence="4 5" id="KW-0472">Membrane</keyword>
<keyword evidence="3 5" id="KW-1133">Transmembrane helix</keyword>
<comment type="subcellular location">
    <subcellularLocation>
        <location evidence="1">Membrane</location>
    </subcellularLocation>
</comment>
<gene>
    <name evidence="6" type="ORF">ACFOOG_00350</name>
</gene>
<dbReference type="Gene3D" id="1.20.120.550">
    <property type="entry name" value="Membrane associated eicosanoid/glutathione metabolism-like domain"/>
    <property type="match status" value="1"/>
</dbReference>
<name>A0ABV7ZVU9_9GAMM</name>
<comment type="caution">
    <text evidence="6">The sequence shown here is derived from an EMBL/GenBank/DDBJ whole genome shotgun (WGS) entry which is preliminary data.</text>
</comment>
<protein>
    <submittedName>
        <fullName evidence="6">MAPEG family protein</fullName>
    </submittedName>
</protein>
<evidence type="ECO:0000313" key="6">
    <source>
        <dbReference type="EMBL" id="MFC3851265.1"/>
    </source>
</evidence>
<dbReference type="Pfam" id="PF01124">
    <property type="entry name" value="MAPEG"/>
    <property type="match status" value="1"/>
</dbReference>
<dbReference type="Proteomes" id="UP001595617">
    <property type="component" value="Unassembled WGS sequence"/>
</dbReference>
<evidence type="ECO:0000256" key="3">
    <source>
        <dbReference type="ARBA" id="ARBA00022989"/>
    </source>
</evidence>
<accession>A0ABV7ZVU9</accession>
<dbReference type="EMBL" id="JBHRYR010000002">
    <property type="protein sequence ID" value="MFC3851265.1"/>
    <property type="molecule type" value="Genomic_DNA"/>
</dbReference>
<evidence type="ECO:0000313" key="7">
    <source>
        <dbReference type="Proteomes" id="UP001595617"/>
    </source>
</evidence>
<keyword evidence="7" id="KW-1185">Reference proteome</keyword>
<dbReference type="RefSeq" id="WP_380692383.1">
    <property type="nucleotide sequence ID" value="NZ_JBHRYR010000002.1"/>
</dbReference>
<organism evidence="6 7">
    <name type="scientific">Saccharospirillum mangrovi</name>
    <dbReference type="NCBI Taxonomy" id="2161747"/>
    <lineage>
        <taxon>Bacteria</taxon>
        <taxon>Pseudomonadati</taxon>
        <taxon>Pseudomonadota</taxon>
        <taxon>Gammaproteobacteria</taxon>
        <taxon>Oceanospirillales</taxon>
        <taxon>Saccharospirillaceae</taxon>
        <taxon>Saccharospirillum</taxon>
    </lineage>
</organism>
<evidence type="ECO:0000256" key="1">
    <source>
        <dbReference type="ARBA" id="ARBA00004370"/>
    </source>
</evidence>
<dbReference type="InterPro" id="IPR001129">
    <property type="entry name" value="Membr-assoc_MAPEG"/>
</dbReference>